<proteinExistence type="predicted"/>
<sequence>MKWFTHIFIGRQNVSPFGYPQHYLNFYLVTTAPVFTCLFRFCTNEDKEIKILPKSYVTQATHSNRNLTLRAISDEKVEGTVTKHNNAMGTEKMYMYSGIQLKSLAKLLHCSVNDMQVLVSKYSFFTHLSPELIKEKINIMLFYGLPYSFMSANPRLLYQTSATELKRRLQQFRDHSFLSENSVVTLENLAHYLECRNDQFDWTFKKLCAEKKALEGCYDQTAYIQFRLSVTKEQAQQLLHSYPLQRHLSNTKLKEVLDFFLIETKLGAEFYIKHRKLSMFSIVRLRARWRVIVSEGITSEAKMLYIWNISEEMFNNTYKNNVV</sequence>
<comment type="caution">
    <text evidence="1">The sequence shown here is derived from an EMBL/GenBank/DDBJ whole genome shotgun (WGS) entry which is preliminary data.</text>
</comment>
<protein>
    <submittedName>
        <fullName evidence="1">Uncharacterized protein</fullName>
    </submittedName>
</protein>
<reference evidence="1" key="1">
    <citation type="submission" date="2021-04" db="EMBL/GenBank/DDBJ databases">
        <authorList>
            <consortium name="Molecular Ecology Group"/>
        </authorList>
    </citation>
    <scope>NUCLEOTIDE SEQUENCE</scope>
</reference>
<name>A0A8S3ZDK5_9EUPU</name>
<dbReference type="Proteomes" id="UP000678393">
    <property type="component" value="Unassembled WGS sequence"/>
</dbReference>
<evidence type="ECO:0000313" key="1">
    <source>
        <dbReference type="EMBL" id="CAG5126258.1"/>
    </source>
</evidence>
<organism evidence="1 2">
    <name type="scientific">Candidula unifasciata</name>
    <dbReference type="NCBI Taxonomy" id="100452"/>
    <lineage>
        <taxon>Eukaryota</taxon>
        <taxon>Metazoa</taxon>
        <taxon>Spiralia</taxon>
        <taxon>Lophotrochozoa</taxon>
        <taxon>Mollusca</taxon>
        <taxon>Gastropoda</taxon>
        <taxon>Heterobranchia</taxon>
        <taxon>Euthyneura</taxon>
        <taxon>Panpulmonata</taxon>
        <taxon>Eupulmonata</taxon>
        <taxon>Stylommatophora</taxon>
        <taxon>Helicina</taxon>
        <taxon>Helicoidea</taxon>
        <taxon>Geomitridae</taxon>
        <taxon>Candidula</taxon>
    </lineage>
</organism>
<gene>
    <name evidence="1" type="ORF">CUNI_LOCUS11816</name>
</gene>
<keyword evidence="2" id="KW-1185">Reference proteome</keyword>
<dbReference type="EMBL" id="CAJHNH020002310">
    <property type="protein sequence ID" value="CAG5126258.1"/>
    <property type="molecule type" value="Genomic_DNA"/>
</dbReference>
<dbReference type="Gene3D" id="1.25.70.10">
    <property type="entry name" value="Transcription termination factor 3, mitochondrial"/>
    <property type="match status" value="1"/>
</dbReference>
<dbReference type="OrthoDB" id="75923at2759"/>
<evidence type="ECO:0000313" key="2">
    <source>
        <dbReference type="Proteomes" id="UP000678393"/>
    </source>
</evidence>
<accession>A0A8S3ZDK5</accession>
<dbReference type="InterPro" id="IPR038538">
    <property type="entry name" value="MTERF_sf"/>
</dbReference>
<dbReference type="AlphaFoldDB" id="A0A8S3ZDK5"/>